<evidence type="ECO:0000313" key="2">
    <source>
        <dbReference type="EMBL" id="SVA80635.1"/>
    </source>
</evidence>
<protein>
    <submittedName>
        <fullName evidence="2">Uncharacterized protein</fullName>
    </submittedName>
</protein>
<gene>
    <name evidence="2" type="ORF">METZ01_LOCUS133489</name>
</gene>
<proteinExistence type="predicted"/>
<name>A0A381YUE3_9ZZZZ</name>
<keyword evidence="1" id="KW-0812">Transmembrane</keyword>
<feature type="transmembrane region" description="Helical" evidence="1">
    <location>
        <begin position="6"/>
        <end position="22"/>
    </location>
</feature>
<keyword evidence="1" id="KW-0472">Membrane</keyword>
<keyword evidence="1" id="KW-1133">Transmembrane helix</keyword>
<sequence length="23" mass="2468">MVESILIGIAAYLTVAYVIAPFL</sequence>
<accession>A0A381YUE3</accession>
<reference evidence="2" key="1">
    <citation type="submission" date="2018-05" db="EMBL/GenBank/DDBJ databases">
        <authorList>
            <person name="Lanie J.A."/>
            <person name="Ng W.-L."/>
            <person name="Kazmierczak K.M."/>
            <person name="Andrzejewski T.M."/>
            <person name="Davidsen T.M."/>
            <person name="Wayne K.J."/>
            <person name="Tettelin H."/>
            <person name="Glass J.I."/>
            <person name="Rusch D."/>
            <person name="Podicherti R."/>
            <person name="Tsui H.-C.T."/>
            <person name="Winkler M.E."/>
        </authorList>
    </citation>
    <scope>NUCLEOTIDE SEQUENCE</scope>
</reference>
<dbReference type="EMBL" id="UINC01019086">
    <property type="protein sequence ID" value="SVA80635.1"/>
    <property type="molecule type" value="Genomic_DNA"/>
</dbReference>
<dbReference type="AlphaFoldDB" id="A0A381YUE3"/>
<organism evidence="2">
    <name type="scientific">marine metagenome</name>
    <dbReference type="NCBI Taxonomy" id="408172"/>
    <lineage>
        <taxon>unclassified sequences</taxon>
        <taxon>metagenomes</taxon>
        <taxon>ecological metagenomes</taxon>
    </lineage>
</organism>
<evidence type="ECO:0000256" key="1">
    <source>
        <dbReference type="SAM" id="Phobius"/>
    </source>
</evidence>